<evidence type="ECO:0000256" key="1">
    <source>
        <dbReference type="SAM" id="MobiDB-lite"/>
    </source>
</evidence>
<keyword evidence="3" id="KW-1185">Reference proteome</keyword>
<dbReference type="AlphaFoldDB" id="A0A5C6DDN1"/>
<sequence>MQRSITPKDANRLRSLEKIVANGQKTFLKVGSALKEIRDSKLYRATHRSFVAYAEERFGFKRRYAYYLIESSDAVQDSEQSVHHGAQIENERQARELAKAPAEKQQEVVDEAEKIADERGTKVTAKIVSEARKKVVQGEIVDDDDVNEVSDDGAEDEYEECGDEYEDVEEPQDTGRMSKLRTFVSELAEHELVTVRDWIEARMEDHHA</sequence>
<accession>A0A5C6DDN1</accession>
<evidence type="ECO:0000313" key="3">
    <source>
        <dbReference type="Proteomes" id="UP000319143"/>
    </source>
</evidence>
<comment type="caution">
    <text evidence="2">The sequence shown here is derived from an EMBL/GenBank/DDBJ whole genome shotgun (WGS) entry which is preliminary data.</text>
</comment>
<dbReference type="OrthoDB" id="922449at2"/>
<protein>
    <submittedName>
        <fullName evidence="2">Uncharacterized protein</fullName>
    </submittedName>
</protein>
<feature type="region of interest" description="Disordered" evidence="1">
    <location>
        <begin position="142"/>
        <end position="175"/>
    </location>
</feature>
<gene>
    <name evidence="2" type="ORF">Poly41_48870</name>
</gene>
<dbReference type="Proteomes" id="UP000319143">
    <property type="component" value="Unassembled WGS sequence"/>
</dbReference>
<organism evidence="2 3">
    <name type="scientific">Novipirellula artificiosorum</name>
    <dbReference type="NCBI Taxonomy" id="2528016"/>
    <lineage>
        <taxon>Bacteria</taxon>
        <taxon>Pseudomonadati</taxon>
        <taxon>Planctomycetota</taxon>
        <taxon>Planctomycetia</taxon>
        <taxon>Pirellulales</taxon>
        <taxon>Pirellulaceae</taxon>
        <taxon>Novipirellula</taxon>
    </lineage>
</organism>
<feature type="compositionally biased region" description="Acidic residues" evidence="1">
    <location>
        <begin position="142"/>
        <end position="172"/>
    </location>
</feature>
<name>A0A5C6DDN1_9BACT</name>
<dbReference type="RefSeq" id="WP_146529324.1">
    <property type="nucleotide sequence ID" value="NZ_SJPV01000009.1"/>
</dbReference>
<reference evidence="2 3" key="1">
    <citation type="submission" date="2019-02" db="EMBL/GenBank/DDBJ databases">
        <title>Deep-cultivation of Planctomycetes and their phenomic and genomic characterization uncovers novel biology.</title>
        <authorList>
            <person name="Wiegand S."/>
            <person name="Jogler M."/>
            <person name="Boedeker C."/>
            <person name="Pinto D."/>
            <person name="Vollmers J."/>
            <person name="Rivas-Marin E."/>
            <person name="Kohn T."/>
            <person name="Peeters S.H."/>
            <person name="Heuer A."/>
            <person name="Rast P."/>
            <person name="Oberbeckmann S."/>
            <person name="Bunk B."/>
            <person name="Jeske O."/>
            <person name="Meyerdierks A."/>
            <person name="Storesund J.E."/>
            <person name="Kallscheuer N."/>
            <person name="Luecker S."/>
            <person name="Lage O.M."/>
            <person name="Pohl T."/>
            <person name="Merkel B.J."/>
            <person name="Hornburger P."/>
            <person name="Mueller R.-W."/>
            <person name="Bruemmer F."/>
            <person name="Labrenz M."/>
            <person name="Spormann A.M."/>
            <person name="Op Den Camp H."/>
            <person name="Overmann J."/>
            <person name="Amann R."/>
            <person name="Jetten M.S.M."/>
            <person name="Mascher T."/>
            <person name="Medema M.H."/>
            <person name="Devos D.P."/>
            <person name="Kaster A.-K."/>
            <person name="Ovreas L."/>
            <person name="Rohde M."/>
            <person name="Galperin M.Y."/>
            <person name="Jogler C."/>
        </authorList>
    </citation>
    <scope>NUCLEOTIDE SEQUENCE [LARGE SCALE GENOMIC DNA]</scope>
    <source>
        <strain evidence="2 3">Poly41</strain>
    </source>
</reference>
<dbReference type="EMBL" id="SJPV01000009">
    <property type="protein sequence ID" value="TWU33887.1"/>
    <property type="molecule type" value="Genomic_DNA"/>
</dbReference>
<proteinExistence type="predicted"/>
<evidence type="ECO:0000313" key="2">
    <source>
        <dbReference type="EMBL" id="TWU33887.1"/>
    </source>
</evidence>